<dbReference type="SUPFAM" id="SSF56112">
    <property type="entry name" value="Protein kinase-like (PK-like)"/>
    <property type="match status" value="1"/>
</dbReference>
<dbReference type="Proteomes" id="UP000267606">
    <property type="component" value="Unassembled WGS sequence"/>
</dbReference>
<dbReference type="InterPro" id="IPR000719">
    <property type="entry name" value="Prot_kinase_dom"/>
</dbReference>
<evidence type="ECO:0000313" key="8">
    <source>
        <dbReference type="Proteomes" id="UP000267606"/>
    </source>
</evidence>
<keyword evidence="5" id="KW-0067">ATP-binding</keyword>
<evidence type="ECO:0000256" key="1">
    <source>
        <dbReference type="ARBA" id="ARBA00022527"/>
    </source>
</evidence>
<evidence type="ECO:0000259" key="6">
    <source>
        <dbReference type="PROSITE" id="PS50011"/>
    </source>
</evidence>
<protein>
    <submittedName>
        <fullName evidence="9">Protein kinase domain-containing protein</fullName>
    </submittedName>
</protein>
<gene>
    <name evidence="7" type="ORF">OFLC_LOCUS15398</name>
</gene>
<proteinExistence type="predicted"/>
<keyword evidence="2" id="KW-0808">Transferase</keyword>
<evidence type="ECO:0000256" key="3">
    <source>
        <dbReference type="ARBA" id="ARBA00022741"/>
    </source>
</evidence>
<evidence type="ECO:0000313" key="9">
    <source>
        <dbReference type="WBParaSite" id="OFLC_0001540801-mRNA-1"/>
    </source>
</evidence>
<name>A0A183I6N5_9BILA</name>
<evidence type="ECO:0000256" key="4">
    <source>
        <dbReference type="ARBA" id="ARBA00022777"/>
    </source>
</evidence>
<organism evidence="9">
    <name type="scientific">Onchocerca flexuosa</name>
    <dbReference type="NCBI Taxonomy" id="387005"/>
    <lineage>
        <taxon>Eukaryota</taxon>
        <taxon>Metazoa</taxon>
        <taxon>Ecdysozoa</taxon>
        <taxon>Nematoda</taxon>
        <taxon>Chromadorea</taxon>
        <taxon>Rhabditida</taxon>
        <taxon>Spirurina</taxon>
        <taxon>Spiruromorpha</taxon>
        <taxon>Filarioidea</taxon>
        <taxon>Onchocercidae</taxon>
        <taxon>Onchocerca</taxon>
    </lineage>
</organism>
<dbReference type="GO" id="GO:0005737">
    <property type="term" value="C:cytoplasm"/>
    <property type="evidence" value="ECO:0007669"/>
    <property type="project" value="TreeGrafter"/>
</dbReference>
<dbReference type="AlphaFoldDB" id="A0A183I6N5"/>
<keyword evidence="4" id="KW-0418">Kinase</keyword>
<reference evidence="9" key="1">
    <citation type="submission" date="2016-06" db="UniProtKB">
        <authorList>
            <consortium name="WormBaseParasite"/>
        </authorList>
    </citation>
    <scope>IDENTIFICATION</scope>
</reference>
<sequence length="95" mass="10927">MAYFTLSANRSLLDSLISSPAIKTEHVANERQVQIFVKQLLCALKCMHDKKIAHLDIKPEVILLQDDHLRLADFGQSRYNFGNEFLSIFVGFFKK</sequence>
<dbReference type="InterPro" id="IPR011009">
    <property type="entry name" value="Kinase-like_dom_sf"/>
</dbReference>
<feature type="domain" description="Protein kinase" evidence="6">
    <location>
        <begin position="1"/>
        <end position="95"/>
    </location>
</feature>
<keyword evidence="3" id="KW-0547">Nucleotide-binding</keyword>
<dbReference type="Pfam" id="PF00069">
    <property type="entry name" value="Pkinase"/>
    <property type="match status" value="1"/>
</dbReference>
<dbReference type="PANTHER" id="PTHR24346:SF82">
    <property type="entry name" value="KP78A-RELATED"/>
    <property type="match status" value="1"/>
</dbReference>
<keyword evidence="8" id="KW-1185">Reference proteome</keyword>
<dbReference type="STRING" id="387005.A0A183I6N5"/>
<dbReference type="PROSITE" id="PS50011">
    <property type="entry name" value="PROTEIN_KINASE_DOM"/>
    <property type="match status" value="1"/>
</dbReference>
<dbReference type="Gene3D" id="1.10.510.10">
    <property type="entry name" value="Transferase(Phosphotransferase) domain 1"/>
    <property type="match status" value="1"/>
</dbReference>
<keyword evidence="1" id="KW-0723">Serine/threonine-protein kinase</keyword>
<dbReference type="GO" id="GO:0035556">
    <property type="term" value="P:intracellular signal transduction"/>
    <property type="evidence" value="ECO:0007669"/>
    <property type="project" value="TreeGrafter"/>
</dbReference>
<dbReference type="EMBL" id="UZAJ01042065">
    <property type="protein sequence ID" value="VDP21671.1"/>
    <property type="molecule type" value="Genomic_DNA"/>
</dbReference>
<dbReference type="GO" id="GO:0004674">
    <property type="term" value="F:protein serine/threonine kinase activity"/>
    <property type="evidence" value="ECO:0007669"/>
    <property type="project" value="UniProtKB-KW"/>
</dbReference>
<accession>A0A183I6N5</accession>
<evidence type="ECO:0000313" key="7">
    <source>
        <dbReference type="EMBL" id="VDP21671.1"/>
    </source>
</evidence>
<evidence type="ECO:0000256" key="5">
    <source>
        <dbReference type="ARBA" id="ARBA00022840"/>
    </source>
</evidence>
<dbReference type="GO" id="GO:0005524">
    <property type="term" value="F:ATP binding"/>
    <property type="evidence" value="ECO:0007669"/>
    <property type="project" value="UniProtKB-KW"/>
</dbReference>
<reference evidence="7 8" key="2">
    <citation type="submission" date="2018-11" db="EMBL/GenBank/DDBJ databases">
        <authorList>
            <consortium name="Pathogen Informatics"/>
        </authorList>
    </citation>
    <scope>NUCLEOTIDE SEQUENCE [LARGE SCALE GENOMIC DNA]</scope>
</reference>
<dbReference type="WBParaSite" id="OFLC_0001540801-mRNA-1">
    <property type="protein sequence ID" value="OFLC_0001540801-mRNA-1"/>
    <property type="gene ID" value="OFLC_0001540801"/>
</dbReference>
<evidence type="ECO:0000256" key="2">
    <source>
        <dbReference type="ARBA" id="ARBA00022679"/>
    </source>
</evidence>
<dbReference type="PANTHER" id="PTHR24346">
    <property type="entry name" value="MAP/MICROTUBULE AFFINITY-REGULATING KINASE"/>
    <property type="match status" value="1"/>
</dbReference>